<evidence type="ECO:0000313" key="2">
    <source>
        <dbReference type="Proteomes" id="UP000092024"/>
    </source>
</evidence>
<accession>A0A1A5YKJ6</accession>
<proteinExistence type="predicted"/>
<dbReference type="EMBL" id="LYPA01000051">
    <property type="protein sequence ID" value="OBR65905.1"/>
    <property type="molecule type" value="Genomic_DNA"/>
</dbReference>
<dbReference type="STRING" id="1844972.A7K91_18215"/>
<gene>
    <name evidence="1" type="ORF">A7K91_18215</name>
</gene>
<comment type="caution">
    <text evidence="1">The sequence shown here is derived from an EMBL/GenBank/DDBJ whole genome shotgun (WGS) entry which is preliminary data.</text>
</comment>
<organism evidence="1 2">
    <name type="scientific">Paenibacillus oryzae</name>
    <dbReference type="NCBI Taxonomy" id="1844972"/>
    <lineage>
        <taxon>Bacteria</taxon>
        <taxon>Bacillati</taxon>
        <taxon>Bacillota</taxon>
        <taxon>Bacilli</taxon>
        <taxon>Bacillales</taxon>
        <taxon>Paenibacillaceae</taxon>
        <taxon>Paenibacillus</taxon>
    </lineage>
</organism>
<name>A0A1A5YKJ6_9BACL</name>
<protein>
    <recommendedName>
        <fullName evidence="3">DUF4177 domain-containing protein</fullName>
    </recommendedName>
</protein>
<dbReference type="Proteomes" id="UP000092024">
    <property type="component" value="Unassembled WGS sequence"/>
</dbReference>
<dbReference type="AlphaFoldDB" id="A0A1A5YKJ6"/>
<evidence type="ECO:0000313" key="1">
    <source>
        <dbReference type="EMBL" id="OBR65905.1"/>
    </source>
</evidence>
<keyword evidence="2" id="KW-1185">Reference proteome</keyword>
<evidence type="ECO:0008006" key="3">
    <source>
        <dbReference type="Google" id="ProtNLM"/>
    </source>
</evidence>
<reference evidence="1 2" key="1">
    <citation type="submission" date="2016-05" db="EMBL/GenBank/DDBJ databases">
        <title>Paenibacillus oryzae. sp. nov., isolated from the rice root.</title>
        <authorList>
            <person name="Zhang J."/>
            <person name="Zhang X."/>
        </authorList>
    </citation>
    <scope>NUCLEOTIDE SEQUENCE [LARGE SCALE GENOMIC DNA]</scope>
    <source>
        <strain evidence="1 2">1DrF-4</strain>
    </source>
</reference>
<sequence>MLYWESMEEAVYMQKAFVLYFMSEKKTNLDELNQLLAEGWKVASQSPMSNSNLNSSFSLVILEK</sequence>